<dbReference type="InterPro" id="IPR046341">
    <property type="entry name" value="SET_dom_sf"/>
</dbReference>
<evidence type="ECO:0000313" key="3">
    <source>
        <dbReference type="Proteomes" id="UP001165160"/>
    </source>
</evidence>
<feature type="domain" description="SET" evidence="1">
    <location>
        <begin position="120"/>
        <end position="226"/>
    </location>
</feature>
<dbReference type="PANTHER" id="PTHR12197">
    <property type="entry name" value="HISTONE-LYSINE N-METHYLTRANSFERASE SMYD"/>
    <property type="match status" value="1"/>
</dbReference>
<dbReference type="SUPFAM" id="SSF82199">
    <property type="entry name" value="SET domain"/>
    <property type="match status" value="1"/>
</dbReference>
<dbReference type="PROSITE" id="PS50280">
    <property type="entry name" value="SET"/>
    <property type="match status" value="1"/>
</dbReference>
<reference evidence="3" key="1">
    <citation type="journal article" date="2023" name="Commun. Biol.">
        <title>Genome analysis of Parmales, the sister group of diatoms, reveals the evolutionary specialization of diatoms from phago-mixotrophs to photoautotrophs.</title>
        <authorList>
            <person name="Ban H."/>
            <person name="Sato S."/>
            <person name="Yoshikawa S."/>
            <person name="Yamada K."/>
            <person name="Nakamura Y."/>
            <person name="Ichinomiya M."/>
            <person name="Sato N."/>
            <person name="Blanc-Mathieu R."/>
            <person name="Endo H."/>
            <person name="Kuwata A."/>
            <person name="Ogata H."/>
        </authorList>
    </citation>
    <scope>NUCLEOTIDE SEQUENCE [LARGE SCALE GENOMIC DNA]</scope>
    <source>
        <strain evidence="3">NIES 3699</strain>
    </source>
</reference>
<comment type="caution">
    <text evidence="2">The sequence shown here is derived from an EMBL/GenBank/DDBJ whole genome shotgun (WGS) entry which is preliminary data.</text>
</comment>
<accession>A0A9W7F8X1</accession>
<dbReference type="EMBL" id="BRXX01000370">
    <property type="protein sequence ID" value="GMI07765.1"/>
    <property type="molecule type" value="Genomic_DNA"/>
</dbReference>
<evidence type="ECO:0000259" key="1">
    <source>
        <dbReference type="PROSITE" id="PS50280"/>
    </source>
</evidence>
<name>A0A9W7F8X1_9STRA</name>
<proteinExistence type="predicted"/>
<dbReference type="Proteomes" id="UP001165160">
    <property type="component" value="Unassembled WGS sequence"/>
</dbReference>
<dbReference type="InterPro" id="IPR050869">
    <property type="entry name" value="H3K4_H4K5_MeTrfase"/>
</dbReference>
<gene>
    <name evidence="2" type="ORF">TrVE_jg6386</name>
</gene>
<dbReference type="Gene3D" id="2.170.270.10">
    <property type="entry name" value="SET domain"/>
    <property type="match status" value="1"/>
</dbReference>
<keyword evidence="3" id="KW-1185">Reference proteome</keyword>
<dbReference type="GO" id="GO:0005634">
    <property type="term" value="C:nucleus"/>
    <property type="evidence" value="ECO:0007669"/>
    <property type="project" value="TreeGrafter"/>
</dbReference>
<organism evidence="2 3">
    <name type="scientific">Triparma verrucosa</name>
    <dbReference type="NCBI Taxonomy" id="1606542"/>
    <lineage>
        <taxon>Eukaryota</taxon>
        <taxon>Sar</taxon>
        <taxon>Stramenopiles</taxon>
        <taxon>Ochrophyta</taxon>
        <taxon>Bolidophyceae</taxon>
        <taxon>Parmales</taxon>
        <taxon>Triparmaceae</taxon>
        <taxon>Triparma</taxon>
    </lineage>
</organism>
<protein>
    <recommendedName>
        <fullName evidence="1">SET domain-containing protein</fullName>
    </recommendedName>
</protein>
<dbReference type="AlphaFoldDB" id="A0A9W7F8X1"/>
<sequence>MKQLRYLLNIVPSNTLGNRGCAVSSAVPVGVALHKDTPLVTHNTIPSSNDVCPHCFSTLTGKASSCRCSNSPYLDALQRHCIPSLLQDNLGGHHSRLEGLTIKALIQLTVQPEDYISKYQNLCYTVLPDDYLKGVMKGLGEVYSLVTSKHPRFVEDNMAMVMGRVRLNQIGFENEHGNCGAVFDTLSYVNHSCVPNSEIEWEESGNCTLHSVKEINEGEEVTFDYLGGGKDLGVAKRRQLLEEMWGFKCNCEACQIRRKKGKGRVMGKRLQLKKFK</sequence>
<dbReference type="Pfam" id="PF00856">
    <property type="entry name" value="SET"/>
    <property type="match status" value="1"/>
</dbReference>
<dbReference type="InterPro" id="IPR001214">
    <property type="entry name" value="SET_dom"/>
</dbReference>
<dbReference type="PANTHER" id="PTHR12197:SF251">
    <property type="entry name" value="EG:BACR7C10.4 PROTEIN"/>
    <property type="match status" value="1"/>
</dbReference>
<dbReference type="CDD" id="cd20071">
    <property type="entry name" value="SET_SMYD"/>
    <property type="match status" value="1"/>
</dbReference>
<evidence type="ECO:0000313" key="2">
    <source>
        <dbReference type="EMBL" id="GMI07765.1"/>
    </source>
</evidence>